<feature type="transmembrane region" description="Helical" evidence="4">
    <location>
        <begin position="280"/>
        <end position="298"/>
    </location>
</feature>
<dbReference type="PANTHER" id="PTHR11360:SF177">
    <property type="entry name" value="RIBOFLAVIN TRANSPORTER MCH5"/>
    <property type="match status" value="1"/>
</dbReference>
<feature type="transmembrane region" description="Helical" evidence="4">
    <location>
        <begin position="136"/>
        <end position="159"/>
    </location>
</feature>
<dbReference type="InterPro" id="IPR011701">
    <property type="entry name" value="MFS"/>
</dbReference>
<dbReference type="GO" id="GO:0022857">
    <property type="term" value="F:transmembrane transporter activity"/>
    <property type="evidence" value="ECO:0007669"/>
    <property type="project" value="InterPro"/>
</dbReference>
<evidence type="ECO:0000313" key="5">
    <source>
        <dbReference type="EMBL" id="KLT43722.1"/>
    </source>
</evidence>
<comment type="similarity">
    <text evidence="2">Belongs to the major facilitator superfamily. Monocarboxylate porter (TC 2.A.1.13) family.</text>
</comment>
<feature type="transmembrane region" description="Helical" evidence="4">
    <location>
        <begin position="310"/>
        <end position="329"/>
    </location>
</feature>
<evidence type="ECO:0000256" key="3">
    <source>
        <dbReference type="SAM" id="MobiDB-lite"/>
    </source>
</evidence>
<dbReference type="Proteomes" id="UP000053611">
    <property type="component" value="Unassembled WGS sequence"/>
</dbReference>
<evidence type="ECO:0000313" key="6">
    <source>
        <dbReference type="Proteomes" id="UP000053611"/>
    </source>
</evidence>
<dbReference type="InterPro" id="IPR050327">
    <property type="entry name" value="Proton-linked_MCT"/>
</dbReference>
<feature type="transmembrane region" description="Helical" evidence="4">
    <location>
        <begin position="203"/>
        <end position="223"/>
    </location>
</feature>
<dbReference type="GO" id="GO:0016020">
    <property type="term" value="C:membrane"/>
    <property type="evidence" value="ECO:0007669"/>
    <property type="project" value="UniProtKB-SubCell"/>
</dbReference>
<protein>
    <submittedName>
        <fullName evidence="5">Transporter</fullName>
    </submittedName>
</protein>
<comment type="subcellular location">
    <subcellularLocation>
        <location evidence="1">Membrane</location>
        <topology evidence="1">Multi-pass membrane protein</topology>
    </subcellularLocation>
</comment>
<dbReference type="InterPro" id="IPR036259">
    <property type="entry name" value="MFS_trans_sf"/>
</dbReference>
<accession>A0A0J0XRM1</accession>
<feature type="transmembrane region" description="Helical" evidence="4">
    <location>
        <begin position="171"/>
        <end position="191"/>
    </location>
</feature>
<keyword evidence="4" id="KW-0472">Membrane</keyword>
<sequence>MSLPNELPSKEEFQETPSTSCSSSETGVVIKPHLDDEEDGGREAWMTLAGAFCAMFVQFGLNNAFGVFQAYYETHQLAAHSSDAVGWLGGIQQFLFMAGGLITGRLLDARGPHFCIVPGSILLVASLFITSVCTKYYQFMLGQAVLFGVGAALIFTPVISLPNQHFPRRRAMAGALAISGSGLGGVCWPIILQRLIAQVGFGWALRISGFISAALLAVACALIRPRFPPRKATPFLDTLKCFKDPQWLLLAFGVSLSTAGCFMPSFFITLRAIHLGAGDLAFYTLSILLGASMVGRLAASLGDITGRFNLNIVSTLCVGILILTFWVPLRNFDQLLGFAVAYGPFFGLLFSLNTPCMAQISAPDQVGARTGMMFALNAPFNLVAVPIAGAIVSAHPGEAGFRLAGVFGGCLCLTGAVLMAGARLRMDPRLTARV</sequence>
<dbReference type="EMBL" id="KQ087192">
    <property type="protein sequence ID" value="KLT43722.1"/>
    <property type="molecule type" value="Genomic_DNA"/>
</dbReference>
<proteinExistence type="inferred from homology"/>
<feature type="transmembrane region" description="Helical" evidence="4">
    <location>
        <begin position="374"/>
        <end position="394"/>
    </location>
</feature>
<name>A0A0J0XRM1_9TREE</name>
<dbReference type="OrthoDB" id="6499973at2759"/>
<feature type="transmembrane region" description="Helical" evidence="4">
    <location>
        <begin position="48"/>
        <end position="72"/>
    </location>
</feature>
<evidence type="ECO:0000256" key="1">
    <source>
        <dbReference type="ARBA" id="ARBA00004141"/>
    </source>
</evidence>
<dbReference type="Pfam" id="PF07690">
    <property type="entry name" value="MFS_1"/>
    <property type="match status" value="1"/>
</dbReference>
<gene>
    <name evidence="5" type="ORF">CC85DRAFT_284232</name>
</gene>
<feature type="compositionally biased region" description="Low complexity" evidence="3">
    <location>
        <begin position="15"/>
        <end position="26"/>
    </location>
</feature>
<feature type="transmembrane region" description="Helical" evidence="4">
    <location>
        <begin position="400"/>
        <end position="420"/>
    </location>
</feature>
<feature type="region of interest" description="Disordered" evidence="3">
    <location>
        <begin position="1"/>
        <end position="27"/>
    </location>
</feature>
<organism evidence="5 6">
    <name type="scientific">Cutaneotrichosporon oleaginosum</name>
    <dbReference type="NCBI Taxonomy" id="879819"/>
    <lineage>
        <taxon>Eukaryota</taxon>
        <taxon>Fungi</taxon>
        <taxon>Dikarya</taxon>
        <taxon>Basidiomycota</taxon>
        <taxon>Agaricomycotina</taxon>
        <taxon>Tremellomycetes</taxon>
        <taxon>Trichosporonales</taxon>
        <taxon>Trichosporonaceae</taxon>
        <taxon>Cutaneotrichosporon</taxon>
    </lineage>
</organism>
<feature type="transmembrane region" description="Helical" evidence="4">
    <location>
        <begin position="84"/>
        <end position="102"/>
    </location>
</feature>
<feature type="transmembrane region" description="Helical" evidence="4">
    <location>
        <begin position="114"/>
        <end position="130"/>
    </location>
</feature>
<evidence type="ECO:0000256" key="2">
    <source>
        <dbReference type="ARBA" id="ARBA00006727"/>
    </source>
</evidence>
<dbReference type="AlphaFoldDB" id="A0A0J0XRM1"/>
<dbReference type="GeneID" id="28983267"/>
<reference evidence="5 6" key="1">
    <citation type="submission" date="2015-03" db="EMBL/GenBank/DDBJ databases">
        <title>Genomics and transcriptomics of the oil-accumulating basidiomycete yeast T. oleaginosus allow insights into substrate utilization and the diverse evolutionary trajectories of mating systems in fungi.</title>
        <authorList>
            <consortium name="DOE Joint Genome Institute"/>
            <person name="Kourist R."/>
            <person name="Kracht O."/>
            <person name="Bracharz F."/>
            <person name="Lipzen A."/>
            <person name="Nolan M."/>
            <person name="Ohm R."/>
            <person name="Grigoriev I."/>
            <person name="Sun S."/>
            <person name="Heitman J."/>
            <person name="Bruck T."/>
            <person name="Nowrousian M."/>
        </authorList>
    </citation>
    <scope>NUCLEOTIDE SEQUENCE [LARGE SCALE GENOMIC DNA]</scope>
    <source>
        <strain evidence="5 6">IBC0246</strain>
    </source>
</reference>
<feature type="transmembrane region" description="Helical" evidence="4">
    <location>
        <begin position="247"/>
        <end position="268"/>
    </location>
</feature>
<feature type="transmembrane region" description="Helical" evidence="4">
    <location>
        <begin position="335"/>
        <end position="353"/>
    </location>
</feature>
<keyword evidence="4" id="KW-0812">Transmembrane</keyword>
<dbReference type="Gene3D" id="1.20.1250.20">
    <property type="entry name" value="MFS general substrate transporter like domains"/>
    <property type="match status" value="2"/>
</dbReference>
<dbReference type="SUPFAM" id="SSF103473">
    <property type="entry name" value="MFS general substrate transporter"/>
    <property type="match status" value="1"/>
</dbReference>
<keyword evidence="6" id="KW-1185">Reference proteome</keyword>
<keyword evidence="4" id="KW-1133">Transmembrane helix</keyword>
<dbReference type="PANTHER" id="PTHR11360">
    <property type="entry name" value="MONOCARBOXYLATE TRANSPORTER"/>
    <property type="match status" value="1"/>
</dbReference>
<evidence type="ECO:0000256" key="4">
    <source>
        <dbReference type="SAM" id="Phobius"/>
    </source>
</evidence>